<dbReference type="InterPro" id="IPR017476">
    <property type="entry name" value="UDP-Glc/GDP-Man"/>
</dbReference>
<dbReference type="Gene3D" id="3.40.50.720">
    <property type="entry name" value="NAD(P)-binding Rossmann-like Domain"/>
    <property type="match status" value="2"/>
</dbReference>
<evidence type="ECO:0000256" key="7">
    <source>
        <dbReference type="ARBA" id="ARBA00047473"/>
    </source>
</evidence>
<evidence type="ECO:0000256" key="8">
    <source>
        <dbReference type="PIRNR" id="PIRNR000124"/>
    </source>
</evidence>
<organism evidence="13 14">
    <name type="scientific">Bifidobacterium reuteri</name>
    <dbReference type="NCBI Taxonomy" id="983706"/>
    <lineage>
        <taxon>Bacteria</taxon>
        <taxon>Bacillati</taxon>
        <taxon>Actinomycetota</taxon>
        <taxon>Actinomycetes</taxon>
        <taxon>Bifidobacteriales</taxon>
        <taxon>Bifidobacteriaceae</taxon>
        <taxon>Bifidobacterium</taxon>
    </lineage>
</organism>
<dbReference type="SUPFAM" id="SSF51735">
    <property type="entry name" value="NAD(P)-binding Rossmann-fold domains"/>
    <property type="match status" value="1"/>
</dbReference>
<evidence type="ECO:0000256" key="5">
    <source>
        <dbReference type="ARBA" id="ARBA00023002"/>
    </source>
</evidence>
<protein>
    <recommendedName>
        <fullName evidence="4 8">UDP-glucose 6-dehydrogenase</fullName>
        <ecNumber evidence="3 8">1.1.1.22</ecNumber>
    </recommendedName>
</protein>
<dbReference type="PIRSF" id="PIRSF500134">
    <property type="entry name" value="UDPglc_DH_bac"/>
    <property type="match status" value="1"/>
</dbReference>
<feature type="binding site" evidence="11">
    <location>
        <position position="145"/>
    </location>
    <ligand>
        <name>NAD(+)</name>
        <dbReference type="ChEBI" id="CHEBI:57540"/>
    </ligand>
</feature>
<dbReference type="GO" id="GO:0000271">
    <property type="term" value="P:polysaccharide biosynthetic process"/>
    <property type="evidence" value="ECO:0007669"/>
    <property type="project" value="InterPro"/>
</dbReference>
<feature type="active site" description="Nucleophile" evidence="9">
    <location>
        <position position="259"/>
    </location>
</feature>
<dbReference type="NCBIfam" id="TIGR03026">
    <property type="entry name" value="NDP-sugDHase"/>
    <property type="match status" value="1"/>
</dbReference>
<dbReference type="InterPro" id="IPR008927">
    <property type="entry name" value="6-PGluconate_DH-like_C_sf"/>
</dbReference>
<dbReference type="PANTHER" id="PTHR43750:SF2">
    <property type="entry name" value="UDP-GLUCOSE 6-DEHYDROGENASE"/>
    <property type="match status" value="1"/>
</dbReference>
<evidence type="ECO:0000256" key="10">
    <source>
        <dbReference type="PIRSR" id="PIRSR500134-2"/>
    </source>
</evidence>
<dbReference type="SUPFAM" id="SSF48179">
    <property type="entry name" value="6-phosphogluconate dehydrogenase C-terminal domain-like"/>
    <property type="match status" value="1"/>
</dbReference>
<evidence type="ECO:0000313" key="13">
    <source>
        <dbReference type="EMBL" id="KAA8822421.1"/>
    </source>
</evidence>
<proteinExistence type="inferred from homology"/>
<feature type="binding site" evidence="10">
    <location>
        <position position="327"/>
    </location>
    <ligand>
        <name>substrate</name>
    </ligand>
</feature>
<comment type="catalytic activity">
    <reaction evidence="7 8">
        <text>UDP-alpha-D-glucose + 2 NAD(+) + H2O = UDP-alpha-D-glucuronate + 2 NADH + 3 H(+)</text>
        <dbReference type="Rhea" id="RHEA:23596"/>
        <dbReference type="ChEBI" id="CHEBI:15377"/>
        <dbReference type="ChEBI" id="CHEBI:15378"/>
        <dbReference type="ChEBI" id="CHEBI:57540"/>
        <dbReference type="ChEBI" id="CHEBI:57945"/>
        <dbReference type="ChEBI" id="CHEBI:58052"/>
        <dbReference type="ChEBI" id="CHEBI:58885"/>
        <dbReference type="EC" id="1.1.1.22"/>
    </reaction>
</comment>
<feature type="binding site" evidence="11">
    <location>
        <position position="335"/>
    </location>
    <ligand>
        <name>NAD(+)</name>
        <dbReference type="ChEBI" id="CHEBI:57540"/>
    </ligand>
</feature>
<feature type="binding site" evidence="11">
    <location>
        <position position="262"/>
    </location>
    <ligand>
        <name>NAD(+)</name>
        <dbReference type="ChEBI" id="CHEBI:57540"/>
    </ligand>
</feature>
<dbReference type="SMART" id="SM00984">
    <property type="entry name" value="UDPG_MGDP_dh_C"/>
    <property type="match status" value="1"/>
</dbReference>
<dbReference type="GO" id="GO:0006065">
    <property type="term" value="P:UDP-glucuronate biosynthetic process"/>
    <property type="evidence" value="ECO:0007669"/>
    <property type="project" value="UniProtKB-UniPathway"/>
</dbReference>
<dbReference type="EMBL" id="RZUG01000035">
    <property type="protein sequence ID" value="KAA8822421.1"/>
    <property type="molecule type" value="Genomic_DNA"/>
</dbReference>
<name>A0A5J5DZY5_9BIFI</name>
<feature type="binding site" evidence="10">
    <location>
        <position position="203"/>
    </location>
    <ligand>
        <name>substrate</name>
    </ligand>
</feature>
<evidence type="ECO:0000256" key="6">
    <source>
        <dbReference type="ARBA" id="ARBA00023027"/>
    </source>
</evidence>
<feature type="binding site" evidence="11">
    <location>
        <position position="118"/>
    </location>
    <ligand>
        <name>NAD(+)</name>
        <dbReference type="ChEBI" id="CHEBI:57540"/>
    </ligand>
</feature>
<dbReference type="InterPro" id="IPR036220">
    <property type="entry name" value="UDP-Glc/GDP-Man_DH_C_sf"/>
</dbReference>
<dbReference type="InterPro" id="IPR013328">
    <property type="entry name" value="6PGD_dom2"/>
</dbReference>
<dbReference type="Pfam" id="PF03721">
    <property type="entry name" value="UDPG_MGDP_dh_N"/>
    <property type="match status" value="1"/>
</dbReference>
<dbReference type="InterPro" id="IPR001732">
    <property type="entry name" value="UDP-Glc/GDP-Man_DH_N"/>
</dbReference>
<evidence type="ECO:0000256" key="9">
    <source>
        <dbReference type="PIRSR" id="PIRSR500134-1"/>
    </source>
</evidence>
<dbReference type="RefSeq" id="WP_140462643.1">
    <property type="nucleotide sequence ID" value="NZ_RZUG01000035.1"/>
</dbReference>
<dbReference type="Pfam" id="PF03720">
    <property type="entry name" value="UDPG_MGDP_dh_C"/>
    <property type="match status" value="1"/>
</dbReference>
<dbReference type="EC" id="1.1.1.22" evidence="3 8"/>
<sequence>MKIAVAGTGYVGLSLSTLLAQHHQVTAVDIVPAKVDMINNRKSPIQDDYIEKYFAEKKLNLVATLDGESAYRDADFVIIATPTNYDSTKNFFDTSAVEAVIDLVMKVNPDAIMVIKSTIPVGYTKSIREKTGSKNIIFSPEFLRESKALYDNLYPSRIVVGTDPDDEHLVEAAKTFAKLLQQGAIEENIHTLLMGFTEAEAVKLFANTYLALRVSYFNELDTYAESKGLNTREIIDGVCLDPRIGTHYNNPSFGYGGYCLPKDTKQLLANYQDVPENLIQAIVESNATRKDFIADRVLELAGAYGPNSEWDANKEHETVVGVYRLTMKSNSDNFRQSSIQGVMKRIKAKGATVIIYEPTLENGTTFFGSEVVNDLDEFKKRSHSIVANRYDSCLDDVKDKVYTRDLFRRD</sequence>
<comment type="similarity">
    <text evidence="2 8">Belongs to the UDP-glucose/GDP-mannose dehydrogenase family.</text>
</comment>
<feature type="binding site" evidence="10">
    <location>
        <position position="256"/>
    </location>
    <ligand>
        <name>substrate</name>
    </ligand>
</feature>
<feature type="binding site" evidence="10">
    <location>
        <position position="328"/>
    </location>
    <ligand>
        <name>substrate</name>
    </ligand>
</feature>
<dbReference type="SUPFAM" id="SSF52413">
    <property type="entry name" value="UDP-glucose/GDP-mannose dehydrogenase C-terminal domain"/>
    <property type="match status" value="1"/>
</dbReference>
<keyword evidence="6 8" id="KW-0520">NAD</keyword>
<evidence type="ECO:0000256" key="3">
    <source>
        <dbReference type="ARBA" id="ARBA00012954"/>
    </source>
</evidence>
<dbReference type="UniPathway" id="UPA00038">
    <property type="reaction ID" value="UER00491"/>
</dbReference>
<dbReference type="Gene3D" id="1.10.1040.10">
    <property type="entry name" value="N-(1-d-carboxylethyl)-l-norvaline Dehydrogenase, domain 2"/>
    <property type="match status" value="1"/>
</dbReference>
<feature type="binding site" evidence="11">
    <location>
        <position position="29"/>
    </location>
    <ligand>
        <name>NAD(+)</name>
        <dbReference type="ChEBI" id="CHEBI:57540"/>
    </ligand>
</feature>
<dbReference type="PANTHER" id="PTHR43750">
    <property type="entry name" value="UDP-GLUCOSE 6-DEHYDROGENASE TUAD"/>
    <property type="match status" value="1"/>
</dbReference>
<keyword evidence="5 8" id="KW-0560">Oxidoreductase</keyword>
<feature type="binding site" evidence="10">
    <location>
        <begin position="142"/>
        <end position="145"/>
    </location>
    <ligand>
        <name>substrate</name>
    </ligand>
</feature>
<dbReference type="InterPro" id="IPR028357">
    <property type="entry name" value="UDPglc_DH_bac"/>
</dbReference>
<evidence type="ECO:0000256" key="2">
    <source>
        <dbReference type="ARBA" id="ARBA00006601"/>
    </source>
</evidence>
<feature type="binding site" evidence="10">
    <location>
        <begin position="248"/>
        <end position="252"/>
    </location>
    <ligand>
        <name>substrate</name>
    </ligand>
</feature>
<evidence type="ECO:0000313" key="14">
    <source>
        <dbReference type="Proteomes" id="UP000326251"/>
    </source>
</evidence>
<evidence type="ECO:0000259" key="12">
    <source>
        <dbReference type="SMART" id="SM00984"/>
    </source>
</evidence>
<feature type="binding site" evidence="11">
    <location>
        <position position="34"/>
    </location>
    <ligand>
        <name>NAD(+)</name>
        <dbReference type="ChEBI" id="CHEBI:57540"/>
    </ligand>
</feature>
<evidence type="ECO:0000256" key="11">
    <source>
        <dbReference type="PIRSR" id="PIRSR500134-3"/>
    </source>
</evidence>
<comment type="pathway">
    <text evidence="1">Nucleotide-sugar biosynthesis; UDP-alpha-D-glucuronate biosynthesis; UDP-alpha-D-glucuronate from UDP-alpha-D-glucose: step 1/1.</text>
</comment>
<evidence type="ECO:0000256" key="1">
    <source>
        <dbReference type="ARBA" id="ARBA00004701"/>
    </source>
</evidence>
<dbReference type="InterPro" id="IPR014027">
    <property type="entry name" value="UDP-Glc/GDP-Man_DH_C"/>
</dbReference>
<accession>A0A5J5DZY5</accession>
<dbReference type="Pfam" id="PF00984">
    <property type="entry name" value="UDPG_MGDP_dh"/>
    <property type="match status" value="1"/>
</dbReference>
<dbReference type="InterPro" id="IPR014026">
    <property type="entry name" value="UDP-Glc/GDP-Man_DH_dimer"/>
</dbReference>
<feature type="domain" description="UDP-glucose/GDP-mannose dehydrogenase C-terminal" evidence="12">
    <location>
        <begin position="321"/>
        <end position="409"/>
    </location>
</feature>
<dbReference type="GO" id="GO:0051287">
    <property type="term" value="F:NAD binding"/>
    <property type="evidence" value="ECO:0007669"/>
    <property type="project" value="InterPro"/>
</dbReference>
<feature type="binding site" evidence="10">
    <location>
        <position position="410"/>
    </location>
    <ligand>
        <name>substrate</name>
    </ligand>
</feature>
<dbReference type="PIRSF" id="PIRSF000124">
    <property type="entry name" value="UDPglc_GDPman_dh"/>
    <property type="match status" value="1"/>
</dbReference>
<evidence type="ECO:0000256" key="4">
    <source>
        <dbReference type="ARBA" id="ARBA00015132"/>
    </source>
</evidence>
<comment type="caution">
    <text evidence="13">The sequence shown here is derived from an EMBL/GenBank/DDBJ whole genome shotgun (WGS) entry which is preliminary data.</text>
</comment>
<feature type="binding site" evidence="11">
    <location>
        <position position="83"/>
    </location>
    <ligand>
        <name>NAD(+)</name>
        <dbReference type="ChEBI" id="CHEBI:57540"/>
    </ligand>
</feature>
<dbReference type="FunFam" id="1.10.1040.10:FF:000026">
    <property type="entry name" value="UDP-glucose 6-dehydrogenase"/>
    <property type="match status" value="1"/>
</dbReference>
<dbReference type="AlphaFoldDB" id="A0A5J5DZY5"/>
<dbReference type="GO" id="GO:0003979">
    <property type="term" value="F:UDP-glucose 6-dehydrogenase activity"/>
    <property type="evidence" value="ECO:0007669"/>
    <property type="project" value="UniProtKB-EC"/>
</dbReference>
<dbReference type="InterPro" id="IPR036291">
    <property type="entry name" value="NAD(P)-bd_dom_sf"/>
</dbReference>
<dbReference type="Proteomes" id="UP000326251">
    <property type="component" value="Unassembled WGS sequence"/>
</dbReference>
<reference evidence="13 14" key="1">
    <citation type="journal article" date="2019" name="Syst. Appl. Microbiol.">
        <title>Characterization of Bifidobacterium species in feaces of the Egyptian fruit bat: Description of B. vespertilionis sp. nov. and B. rousetti sp. nov.</title>
        <authorList>
            <person name="Modesto M."/>
            <person name="Satti M."/>
            <person name="Watanabe K."/>
            <person name="Puglisi E."/>
            <person name="Morelli L."/>
            <person name="Huang C.-H."/>
            <person name="Liou J.-S."/>
            <person name="Miyashita M."/>
            <person name="Tamura T."/>
            <person name="Saito S."/>
            <person name="Mori K."/>
            <person name="Huang L."/>
            <person name="Sciavilla P."/>
            <person name="Sandri C."/>
            <person name="Spiezio C."/>
            <person name="Vitali F."/>
            <person name="Cavalieri D."/>
            <person name="Perpetuini G."/>
            <person name="Tofalo R."/>
            <person name="Bonetti A."/>
            <person name="Arita M."/>
            <person name="Mattarelli P."/>
        </authorList>
    </citation>
    <scope>NUCLEOTIDE SEQUENCE [LARGE SCALE GENOMIC DNA]</scope>
    <source>
        <strain evidence="13 14">RST19</strain>
    </source>
</reference>
<gene>
    <name evidence="13" type="ORF">EMO92_11155</name>
</gene>